<protein>
    <submittedName>
        <fullName evidence="1">Uncharacterized protein</fullName>
    </submittedName>
</protein>
<organism evidence="1">
    <name type="scientific">marine sediment metagenome</name>
    <dbReference type="NCBI Taxonomy" id="412755"/>
    <lineage>
        <taxon>unclassified sequences</taxon>
        <taxon>metagenomes</taxon>
        <taxon>ecological metagenomes</taxon>
    </lineage>
</organism>
<sequence length="59" mass="6479">MVADKQEDGDTAGGQAFNAFGKFPLLRLARLPTLIGITTEKNKVYFIVQGVVYYLVKDG</sequence>
<comment type="caution">
    <text evidence="1">The sequence shown here is derived from an EMBL/GenBank/DDBJ whole genome shotgun (WGS) entry which is preliminary data.</text>
</comment>
<name>X1NZH3_9ZZZZ</name>
<gene>
    <name evidence="1" type="ORF">S06H3_61019</name>
</gene>
<dbReference type="AlphaFoldDB" id="X1NZH3"/>
<accession>X1NZH3</accession>
<reference evidence="1" key="1">
    <citation type="journal article" date="2014" name="Front. Microbiol.">
        <title>High frequency of phylogenetically diverse reductive dehalogenase-homologous genes in deep subseafloor sedimentary metagenomes.</title>
        <authorList>
            <person name="Kawai M."/>
            <person name="Futagami T."/>
            <person name="Toyoda A."/>
            <person name="Takaki Y."/>
            <person name="Nishi S."/>
            <person name="Hori S."/>
            <person name="Arai W."/>
            <person name="Tsubouchi T."/>
            <person name="Morono Y."/>
            <person name="Uchiyama I."/>
            <person name="Ito T."/>
            <person name="Fujiyama A."/>
            <person name="Inagaki F."/>
            <person name="Takami H."/>
        </authorList>
    </citation>
    <scope>NUCLEOTIDE SEQUENCE</scope>
    <source>
        <strain evidence="1">Expedition CK06-06</strain>
    </source>
</reference>
<dbReference type="EMBL" id="BARV01039910">
    <property type="protein sequence ID" value="GAI49008.1"/>
    <property type="molecule type" value="Genomic_DNA"/>
</dbReference>
<evidence type="ECO:0000313" key="1">
    <source>
        <dbReference type="EMBL" id="GAI49008.1"/>
    </source>
</evidence>
<proteinExistence type="predicted"/>